<dbReference type="AlphaFoldDB" id="A0AAD6TLY8"/>
<organism evidence="1 2">
    <name type="scientific">Mycena belliarum</name>
    <dbReference type="NCBI Taxonomy" id="1033014"/>
    <lineage>
        <taxon>Eukaryota</taxon>
        <taxon>Fungi</taxon>
        <taxon>Dikarya</taxon>
        <taxon>Basidiomycota</taxon>
        <taxon>Agaricomycotina</taxon>
        <taxon>Agaricomycetes</taxon>
        <taxon>Agaricomycetidae</taxon>
        <taxon>Agaricales</taxon>
        <taxon>Marasmiineae</taxon>
        <taxon>Mycenaceae</taxon>
        <taxon>Mycena</taxon>
    </lineage>
</organism>
<dbReference type="Proteomes" id="UP001222325">
    <property type="component" value="Unassembled WGS sequence"/>
</dbReference>
<proteinExistence type="predicted"/>
<accession>A0AAD6TLY8</accession>
<evidence type="ECO:0000313" key="2">
    <source>
        <dbReference type="Proteomes" id="UP001222325"/>
    </source>
</evidence>
<gene>
    <name evidence="1" type="ORF">B0H15DRAFT_957892</name>
</gene>
<reference evidence="1" key="1">
    <citation type="submission" date="2023-03" db="EMBL/GenBank/DDBJ databases">
        <title>Massive genome expansion in bonnet fungi (Mycena s.s.) driven by repeated elements and novel gene families across ecological guilds.</title>
        <authorList>
            <consortium name="Lawrence Berkeley National Laboratory"/>
            <person name="Harder C.B."/>
            <person name="Miyauchi S."/>
            <person name="Viragh M."/>
            <person name="Kuo A."/>
            <person name="Thoen E."/>
            <person name="Andreopoulos B."/>
            <person name="Lu D."/>
            <person name="Skrede I."/>
            <person name="Drula E."/>
            <person name="Henrissat B."/>
            <person name="Morin E."/>
            <person name="Kohler A."/>
            <person name="Barry K."/>
            <person name="LaButti K."/>
            <person name="Morin E."/>
            <person name="Salamov A."/>
            <person name="Lipzen A."/>
            <person name="Mereny Z."/>
            <person name="Hegedus B."/>
            <person name="Baldrian P."/>
            <person name="Stursova M."/>
            <person name="Weitz H."/>
            <person name="Taylor A."/>
            <person name="Grigoriev I.V."/>
            <person name="Nagy L.G."/>
            <person name="Martin F."/>
            <person name="Kauserud H."/>
        </authorList>
    </citation>
    <scope>NUCLEOTIDE SEQUENCE</scope>
    <source>
        <strain evidence="1">CBHHK173m</strain>
    </source>
</reference>
<evidence type="ECO:0000313" key="1">
    <source>
        <dbReference type="EMBL" id="KAJ7069072.1"/>
    </source>
</evidence>
<dbReference type="EMBL" id="JARJCN010000137">
    <property type="protein sequence ID" value="KAJ7069072.1"/>
    <property type="molecule type" value="Genomic_DNA"/>
</dbReference>
<sequence length="156" mass="17145">MLSMPQCCGHSSDPKFHGPATTVMHLTYRAAVNTWVLCSQTHGSGDTYLSRFDALDAFYNASAWARCGRDAPGALAAPAEPRRVTAAIISPFWPTSPRRFDASVLSSKLRVYFSQSRHRCNVAVAPAIDYCIETPPSRGRAADFILFLILPGARRR</sequence>
<protein>
    <submittedName>
        <fullName evidence="1">Uncharacterized protein</fullName>
    </submittedName>
</protein>
<keyword evidence="2" id="KW-1185">Reference proteome</keyword>
<name>A0AAD6TLY8_9AGAR</name>
<comment type="caution">
    <text evidence="1">The sequence shown here is derived from an EMBL/GenBank/DDBJ whole genome shotgun (WGS) entry which is preliminary data.</text>
</comment>